<evidence type="ECO:0000313" key="4">
    <source>
        <dbReference type="Proteomes" id="UP000077266"/>
    </source>
</evidence>
<dbReference type="EMBL" id="KV425884">
    <property type="protein sequence ID" value="KZW03179.1"/>
    <property type="molecule type" value="Genomic_DNA"/>
</dbReference>
<keyword evidence="4" id="KW-1185">Reference proteome</keyword>
<reference evidence="3 4" key="1">
    <citation type="journal article" date="2016" name="Mol. Biol. Evol.">
        <title>Comparative Genomics of Early-Diverging Mushroom-Forming Fungi Provides Insights into the Origins of Lignocellulose Decay Capabilities.</title>
        <authorList>
            <person name="Nagy L.G."/>
            <person name="Riley R."/>
            <person name="Tritt A."/>
            <person name="Adam C."/>
            <person name="Daum C."/>
            <person name="Floudas D."/>
            <person name="Sun H."/>
            <person name="Yadav J.S."/>
            <person name="Pangilinan J."/>
            <person name="Larsson K.H."/>
            <person name="Matsuura K."/>
            <person name="Barry K."/>
            <person name="Labutti K."/>
            <person name="Kuo R."/>
            <person name="Ohm R.A."/>
            <person name="Bhattacharya S.S."/>
            <person name="Shirouzu T."/>
            <person name="Yoshinaga Y."/>
            <person name="Martin F.M."/>
            <person name="Grigoriev I.V."/>
            <person name="Hibbett D.S."/>
        </authorList>
    </citation>
    <scope>NUCLEOTIDE SEQUENCE [LARGE SCALE GENOMIC DNA]</scope>
    <source>
        <strain evidence="3 4">HHB12029</strain>
    </source>
</reference>
<keyword evidence="1" id="KW-1133">Transmembrane helix</keyword>
<dbReference type="InParanoid" id="A0A165Q6X9"/>
<evidence type="ECO:0000256" key="1">
    <source>
        <dbReference type="SAM" id="Phobius"/>
    </source>
</evidence>
<keyword evidence="1" id="KW-0472">Membrane</keyword>
<proteinExistence type="predicted"/>
<gene>
    <name evidence="3" type="ORF">EXIGLDRAFT_759062</name>
</gene>
<name>A0A165Q6X9_EXIGL</name>
<feature type="transmembrane region" description="Helical" evidence="1">
    <location>
        <begin position="57"/>
        <end position="75"/>
    </location>
</feature>
<dbReference type="Pfam" id="PF20151">
    <property type="entry name" value="DUF6533"/>
    <property type="match status" value="1"/>
</dbReference>
<organism evidence="3 4">
    <name type="scientific">Exidia glandulosa HHB12029</name>
    <dbReference type="NCBI Taxonomy" id="1314781"/>
    <lineage>
        <taxon>Eukaryota</taxon>
        <taxon>Fungi</taxon>
        <taxon>Dikarya</taxon>
        <taxon>Basidiomycota</taxon>
        <taxon>Agaricomycotina</taxon>
        <taxon>Agaricomycetes</taxon>
        <taxon>Auriculariales</taxon>
        <taxon>Exidiaceae</taxon>
        <taxon>Exidia</taxon>
    </lineage>
</organism>
<dbReference type="AlphaFoldDB" id="A0A165Q6X9"/>
<dbReference type="Proteomes" id="UP000077266">
    <property type="component" value="Unassembled WGS sequence"/>
</dbReference>
<sequence length="97" mass="11265">MNSTLTPEVIKARVILGVQYLTLTRYLDLSATVALLWDFADTFGRERRHFWGGRWSWLRILFFLNRYFAIVIQLFNTSTMFSPAVSPGLYVAPQCLD</sequence>
<protein>
    <recommendedName>
        <fullName evidence="2">DUF6533 domain-containing protein</fullName>
    </recommendedName>
</protein>
<feature type="domain" description="DUF6533" evidence="2">
    <location>
        <begin position="26"/>
        <end position="71"/>
    </location>
</feature>
<evidence type="ECO:0000259" key="2">
    <source>
        <dbReference type="Pfam" id="PF20151"/>
    </source>
</evidence>
<evidence type="ECO:0000313" key="3">
    <source>
        <dbReference type="EMBL" id="KZW03179.1"/>
    </source>
</evidence>
<dbReference type="InterPro" id="IPR045340">
    <property type="entry name" value="DUF6533"/>
</dbReference>
<accession>A0A165Q6X9</accession>
<keyword evidence="1" id="KW-0812">Transmembrane</keyword>
<dbReference type="OrthoDB" id="2638860at2759"/>